<dbReference type="InterPro" id="IPR001841">
    <property type="entry name" value="Znf_RING"/>
</dbReference>
<feature type="region of interest" description="Disordered" evidence="2">
    <location>
        <begin position="1"/>
        <end position="56"/>
    </location>
</feature>
<dbReference type="AlphaFoldDB" id="A0AAV9GDP4"/>
<comment type="caution">
    <text evidence="4">The sequence shown here is derived from an EMBL/GenBank/DDBJ whole genome shotgun (WGS) entry which is preliminary data.</text>
</comment>
<evidence type="ECO:0000313" key="4">
    <source>
        <dbReference type="EMBL" id="KAK4446040.1"/>
    </source>
</evidence>
<evidence type="ECO:0000256" key="1">
    <source>
        <dbReference type="PROSITE-ProRule" id="PRU00175"/>
    </source>
</evidence>
<feature type="compositionally biased region" description="Low complexity" evidence="2">
    <location>
        <begin position="32"/>
        <end position="51"/>
    </location>
</feature>
<feature type="domain" description="RING-type" evidence="3">
    <location>
        <begin position="78"/>
        <end position="137"/>
    </location>
</feature>
<evidence type="ECO:0000259" key="3">
    <source>
        <dbReference type="PROSITE" id="PS50089"/>
    </source>
</evidence>
<keyword evidence="1" id="KW-0863">Zinc-finger</keyword>
<dbReference type="EMBL" id="MU865960">
    <property type="protein sequence ID" value="KAK4446040.1"/>
    <property type="molecule type" value="Genomic_DNA"/>
</dbReference>
<proteinExistence type="predicted"/>
<protein>
    <recommendedName>
        <fullName evidence="3">RING-type domain-containing protein</fullName>
    </recommendedName>
</protein>
<keyword evidence="1" id="KW-0479">Metal-binding</keyword>
<feature type="compositionally biased region" description="Basic and acidic residues" evidence="2">
    <location>
        <begin position="191"/>
        <end position="200"/>
    </location>
</feature>
<reference evidence="4" key="1">
    <citation type="journal article" date="2023" name="Mol. Phylogenet. Evol.">
        <title>Genome-scale phylogeny and comparative genomics of the fungal order Sordariales.</title>
        <authorList>
            <person name="Hensen N."/>
            <person name="Bonometti L."/>
            <person name="Westerberg I."/>
            <person name="Brannstrom I.O."/>
            <person name="Guillou S."/>
            <person name="Cros-Aarteil S."/>
            <person name="Calhoun S."/>
            <person name="Haridas S."/>
            <person name="Kuo A."/>
            <person name="Mondo S."/>
            <person name="Pangilinan J."/>
            <person name="Riley R."/>
            <person name="LaButti K."/>
            <person name="Andreopoulos B."/>
            <person name="Lipzen A."/>
            <person name="Chen C."/>
            <person name="Yan M."/>
            <person name="Daum C."/>
            <person name="Ng V."/>
            <person name="Clum A."/>
            <person name="Steindorff A."/>
            <person name="Ohm R.A."/>
            <person name="Martin F."/>
            <person name="Silar P."/>
            <person name="Natvig D.O."/>
            <person name="Lalanne C."/>
            <person name="Gautier V."/>
            <person name="Ament-Velasquez S.L."/>
            <person name="Kruys A."/>
            <person name="Hutchinson M.I."/>
            <person name="Powell A.J."/>
            <person name="Barry K."/>
            <person name="Miller A.N."/>
            <person name="Grigoriev I.V."/>
            <person name="Debuchy R."/>
            <person name="Gladieux P."/>
            <person name="Hiltunen Thoren M."/>
            <person name="Johannesson H."/>
        </authorList>
    </citation>
    <scope>NUCLEOTIDE SEQUENCE</scope>
    <source>
        <strain evidence="4">PSN243</strain>
    </source>
</reference>
<organism evidence="4 5">
    <name type="scientific">Podospora aff. communis PSN243</name>
    <dbReference type="NCBI Taxonomy" id="3040156"/>
    <lineage>
        <taxon>Eukaryota</taxon>
        <taxon>Fungi</taxon>
        <taxon>Dikarya</taxon>
        <taxon>Ascomycota</taxon>
        <taxon>Pezizomycotina</taxon>
        <taxon>Sordariomycetes</taxon>
        <taxon>Sordariomycetidae</taxon>
        <taxon>Sordariales</taxon>
        <taxon>Podosporaceae</taxon>
        <taxon>Podospora</taxon>
    </lineage>
</organism>
<dbReference type="PROSITE" id="PS50089">
    <property type="entry name" value="ZF_RING_2"/>
    <property type="match status" value="1"/>
</dbReference>
<name>A0AAV9GDP4_9PEZI</name>
<gene>
    <name evidence="4" type="ORF">QBC34DRAFT_470644</name>
</gene>
<evidence type="ECO:0000313" key="5">
    <source>
        <dbReference type="Proteomes" id="UP001321760"/>
    </source>
</evidence>
<accession>A0AAV9GDP4</accession>
<dbReference type="Gene3D" id="3.30.40.10">
    <property type="entry name" value="Zinc/RING finger domain, C3HC4 (zinc finger)"/>
    <property type="match status" value="1"/>
</dbReference>
<sequence length="222" mass="24075">MSRPGRQYNNNMDDEELARAFREAMGIPTPPRSTSTRTPPAAPAASPSSSSESEEETLWSNIEAWLRDRRGPPPRVLCAICGEELIVPGLQENNNSRETMRVLPCGHVVGAACMALWTETRTNASSGHVVVKCPFCRAPVSTVTGTEGSNPLASGEESPWQWTGSRWEWTGPWPPVGGHQPAPRPEGPPPGRERSRREGRGVGGASFYCHCSSSSRASYLCC</sequence>
<keyword evidence="5" id="KW-1185">Reference proteome</keyword>
<reference evidence="4" key="2">
    <citation type="submission" date="2023-05" db="EMBL/GenBank/DDBJ databases">
        <authorList>
            <consortium name="Lawrence Berkeley National Laboratory"/>
            <person name="Steindorff A."/>
            <person name="Hensen N."/>
            <person name="Bonometti L."/>
            <person name="Westerberg I."/>
            <person name="Brannstrom I.O."/>
            <person name="Guillou S."/>
            <person name="Cros-Aarteil S."/>
            <person name="Calhoun S."/>
            <person name="Haridas S."/>
            <person name="Kuo A."/>
            <person name="Mondo S."/>
            <person name="Pangilinan J."/>
            <person name="Riley R."/>
            <person name="Labutti K."/>
            <person name="Andreopoulos B."/>
            <person name="Lipzen A."/>
            <person name="Chen C."/>
            <person name="Yanf M."/>
            <person name="Daum C."/>
            <person name="Ng V."/>
            <person name="Clum A."/>
            <person name="Ohm R."/>
            <person name="Martin F."/>
            <person name="Silar P."/>
            <person name="Natvig D."/>
            <person name="Lalanne C."/>
            <person name="Gautier V."/>
            <person name="Ament-Velasquez S.L."/>
            <person name="Kruys A."/>
            <person name="Hutchinson M.I."/>
            <person name="Powell A.J."/>
            <person name="Barry K."/>
            <person name="Miller A.N."/>
            <person name="Grigoriev I.V."/>
            <person name="Debuchy R."/>
            <person name="Gladieux P."/>
            <person name="Thoren M.H."/>
            <person name="Johannesson H."/>
        </authorList>
    </citation>
    <scope>NUCLEOTIDE SEQUENCE</scope>
    <source>
        <strain evidence="4">PSN243</strain>
    </source>
</reference>
<dbReference type="GO" id="GO:0008270">
    <property type="term" value="F:zinc ion binding"/>
    <property type="evidence" value="ECO:0007669"/>
    <property type="project" value="UniProtKB-KW"/>
</dbReference>
<evidence type="ECO:0000256" key="2">
    <source>
        <dbReference type="SAM" id="MobiDB-lite"/>
    </source>
</evidence>
<dbReference type="SMART" id="SM00184">
    <property type="entry name" value="RING"/>
    <property type="match status" value="1"/>
</dbReference>
<dbReference type="SUPFAM" id="SSF57850">
    <property type="entry name" value="RING/U-box"/>
    <property type="match status" value="1"/>
</dbReference>
<feature type="region of interest" description="Disordered" evidence="2">
    <location>
        <begin position="144"/>
        <end position="201"/>
    </location>
</feature>
<dbReference type="InterPro" id="IPR013083">
    <property type="entry name" value="Znf_RING/FYVE/PHD"/>
</dbReference>
<keyword evidence="1" id="KW-0862">Zinc</keyword>
<dbReference type="Proteomes" id="UP001321760">
    <property type="component" value="Unassembled WGS sequence"/>
</dbReference>